<protein>
    <recommendedName>
        <fullName evidence="3">MADF domain</fullName>
    </recommendedName>
</protein>
<dbReference type="OrthoDB" id="8195830at2759"/>
<accession>A0A5E4MGI3</accession>
<dbReference type="Proteomes" id="UP000325440">
    <property type="component" value="Unassembled WGS sequence"/>
</dbReference>
<evidence type="ECO:0008006" key="3">
    <source>
        <dbReference type="Google" id="ProtNLM"/>
    </source>
</evidence>
<dbReference type="EMBL" id="CABPRJ010000522">
    <property type="protein sequence ID" value="VVC30553.1"/>
    <property type="molecule type" value="Genomic_DNA"/>
</dbReference>
<gene>
    <name evidence="1" type="ORF">CINCED_3A017066</name>
</gene>
<evidence type="ECO:0000313" key="2">
    <source>
        <dbReference type="Proteomes" id="UP000325440"/>
    </source>
</evidence>
<evidence type="ECO:0000313" key="1">
    <source>
        <dbReference type="EMBL" id="VVC30553.1"/>
    </source>
</evidence>
<sequence>MVTCNLDTKELTNIQSKPIKNLLLTKTGDEKSVYILDELNKSWQYLKQRFTGERHLKPSGSQGTKKQWTHLKSLAFLNNVYEHTKNTTCNMSTENDIGSPTAQEKRSPDYNQVHLKRNRTNNDVGELIQILKKLLLFIHLCNPLKC</sequence>
<proteinExistence type="predicted"/>
<name>A0A5E4MGI3_9HEMI</name>
<reference evidence="1 2" key="1">
    <citation type="submission" date="2019-08" db="EMBL/GenBank/DDBJ databases">
        <authorList>
            <person name="Alioto T."/>
            <person name="Alioto T."/>
            <person name="Gomez Garrido J."/>
        </authorList>
    </citation>
    <scope>NUCLEOTIDE SEQUENCE [LARGE SCALE GENOMIC DNA]</scope>
</reference>
<dbReference type="AlphaFoldDB" id="A0A5E4MGI3"/>
<organism evidence="1 2">
    <name type="scientific">Cinara cedri</name>
    <dbReference type="NCBI Taxonomy" id="506608"/>
    <lineage>
        <taxon>Eukaryota</taxon>
        <taxon>Metazoa</taxon>
        <taxon>Ecdysozoa</taxon>
        <taxon>Arthropoda</taxon>
        <taxon>Hexapoda</taxon>
        <taxon>Insecta</taxon>
        <taxon>Pterygota</taxon>
        <taxon>Neoptera</taxon>
        <taxon>Paraneoptera</taxon>
        <taxon>Hemiptera</taxon>
        <taxon>Sternorrhyncha</taxon>
        <taxon>Aphidomorpha</taxon>
        <taxon>Aphidoidea</taxon>
        <taxon>Aphididae</taxon>
        <taxon>Lachninae</taxon>
        <taxon>Cinara</taxon>
    </lineage>
</organism>
<keyword evidence="2" id="KW-1185">Reference proteome</keyword>